<dbReference type="EMBL" id="QGDO01000003">
    <property type="protein sequence ID" value="PWJ42329.1"/>
    <property type="molecule type" value="Genomic_DNA"/>
</dbReference>
<name>A0A315ZB01_SEDFL</name>
<evidence type="ECO:0008006" key="3">
    <source>
        <dbReference type="Google" id="ProtNLM"/>
    </source>
</evidence>
<keyword evidence="2" id="KW-1185">Reference proteome</keyword>
<evidence type="ECO:0000313" key="1">
    <source>
        <dbReference type="EMBL" id="PWJ42329.1"/>
    </source>
</evidence>
<gene>
    <name evidence="1" type="ORF">BC781_103581</name>
</gene>
<evidence type="ECO:0000313" key="2">
    <source>
        <dbReference type="Proteomes" id="UP000245535"/>
    </source>
</evidence>
<reference evidence="1 2" key="1">
    <citation type="submission" date="2018-03" db="EMBL/GenBank/DDBJ databases">
        <title>Genomic Encyclopedia of Archaeal and Bacterial Type Strains, Phase II (KMG-II): from individual species to whole genera.</title>
        <authorList>
            <person name="Goeker M."/>
        </authorList>
    </citation>
    <scope>NUCLEOTIDE SEQUENCE [LARGE SCALE GENOMIC DNA]</scope>
    <source>
        <strain evidence="1 2">DSM 28229</strain>
    </source>
</reference>
<sequence length="178" mass="20476">MSFGQKRSKLIPNYLNIHTGGGNGLLNFGAGYIRGKKSKHYFELGYGFVPSNTRGRAKNIINAKYTLWLVKPFLISQKIGYYPLALGNTFSYFFGPQHEGLIAGYPRGYYWFRTDVTSRYFLATRFDIKIGEENSINKISFYGDIGRTLLYSVTKFRNDSLDFFDFMNVGFGCILYFK</sequence>
<accession>A0A315ZB01</accession>
<dbReference type="AlphaFoldDB" id="A0A315ZB01"/>
<dbReference type="RefSeq" id="WP_109619186.1">
    <property type="nucleotide sequence ID" value="NZ_QGDO01000003.1"/>
</dbReference>
<proteinExistence type="predicted"/>
<comment type="caution">
    <text evidence="1">The sequence shown here is derived from an EMBL/GenBank/DDBJ whole genome shotgun (WGS) entry which is preliminary data.</text>
</comment>
<protein>
    <recommendedName>
        <fullName evidence="3">Outer membrane protein with beta-barrel domain</fullName>
    </recommendedName>
</protein>
<dbReference type="OrthoDB" id="5381546at2"/>
<dbReference type="Proteomes" id="UP000245535">
    <property type="component" value="Unassembled WGS sequence"/>
</dbReference>
<organism evidence="1 2">
    <name type="scientific">Sediminitomix flava</name>
    <dbReference type="NCBI Taxonomy" id="379075"/>
    <lineage>
        <taxon>Bacteria</taxon>
        <taxon>Pseudomonadati</taxon>
        <taxon>Bacteroidota</taxon>
        <taxon>Cytophagia</taxon>
        <taxon>Cytophagales</taxon>
        <taxon>Flammeovirgaceae</taxon>
        <taxon>Sediminitomix</taxon>
    </lineage>
</organism>